<dbReference type="RefSeq" id="WP_190347803.1">
    <property type="nucleotide sequence ID" value="NZ_JADEWB010000230.1"/>
</dbReference>
<comment type="caution">
    <text evidence="1">The sequence shown here is derived from an EMBL/GenBank/DDBJ whole genome shotgun (WGS) entry which is preliminary data.</text>
</comment>
<evidence type="ECO:0000313" key="2">
    <source>
        <dbReference type="Proteomes" id="UP000606776"/>
    </source>
</evidence>
<gene>
    <name evidence="1" type="ORF">IQ227_23570</name>
</gene>
<reference evidence="1 2" key="1">
    <citation type="submission" date="2020-10" db="EMBL/GenBank/DDBJ databases">
        <authorList>
            <person name="Castelo-Branco R."/>
            <person name="Eusebio N."/>
            <person name="Adriana R."/>
            <person name="Vieira A."/>
            <person name="Brugerolle De Fraissinette N."/>
            <person name="Rezende De Castro R."/>
            <person name="Schneider M.P."/>
            <person name="Vasconcelos V."/>
            <person name="Leao P.N."/>
        </authorList>
    </citation>
    <scope>NUCLEOTIDE SEQUENCE [LARGE SCALE GENOMIC DNA]</scope>
    <source>
        <strain evidence="1 2">LEGE 00250</strain>
    </source>
</reference>
<name>A0ABR9VK88_9CYAN</name>
<protein>
    <submittedName>
        <fullName evidence="1">Copy number control protein</fullName>
    </submittedName>
</protein>
<sequence>MAEIRVFVKPELRQQFKSKCVLENKTMSDVIADFMATYVNDNQETSHT</sequence>
<dbReference type="Proteomes" id="UP000606776">
    <property type="component" value="Unassembled WGS sequence"/>
</dbReference>
<organism evidence="1 2">
    <name type="scientific">Sphaerospermopsis aphanizomenoides LEGE 00250</name>
    <dbReference type="NCBI Taxonomy" id="2777972"/>
    <lineage>
        <taxon>Bacteria</taxon>
        <taxon>Bacillati</taxon>
        <taxon>Cyanobacteriota</taxon>
        <taxon>Cyanophyceae</taxon>
        <taxon>Nostocales</taxon>
        <taxon>Aphanizomenonaceae</taxon>
        <taxon>Sphaerospermopsis</taxon>
        <taxon>Sphaerospermopsis aphanizomenoides</taxon>
    </lineage>
</organism>
<keyword evidence="2" id="KW-1185">Reference proteome</keyword>
<evidence type="ECO:0000313" key="1">
    <source>
        <dbReference type="EMBL" id="MBE9238915.1"/>
    </source>
</evidence>
<proteinExistence type="predicted"/>
<accession>A0ABR9VK88</accession>
<dbReference type="InterPro" id="IPR010985">
    <property type="entry name" value="Ribbon_hlx_hlx"/>
</dbReference>
<dbReference type="InterPro" id="IPR013321">
    <property type="entry name" value="Arc_rbn_hlx_hlx"/>
</dbReference>
<dbReference type="SUPFAM" id="SSF47598">
    <property type="entry name" value="Ribbon-helix-helix"/>
    <property type="match status" value="1"/>
</dbReference>
<dbReference type="Gene3D" id="1.10.1220.10">
    <property type="entry name" value="Met repressor-like"/>
    <property type="match status" value="1"/>
</dbReference>
<dbReference type="EMBL" id="JADEWB010000230">
    <property type="protein sequence ID" value="MBE9238915.1"/>
    <property type="molecule type" value="Genomic_DNA"/>
</dbReference>